<evidence type="ECO:0000313" key="2">
    <source>
        <dbReference type="Proteomes" id="UP000054653"/>
    </source>
</evidence>
<comment type="caution">
    <text evidence="1">The sequence shown here is derived from an EMBL/GenBank/DDBJ whole genome shotgun (WGS) entry which is preliminary data.</text>
</comment>
<gene>
    <name evidence="1" type="ORF">T03_15991</name>
</gene>
<sequence>MERWLCDNTVLYSNQCTADETFQTRDVPLRAIQTKVVLSKKVGIRKKFDLHI</sequence>
<evidence type="ECO:0000313" key="1">
    <source>
        <dbReference type="EMBL" id="KRY29274.1"/>
    </source>
</evidence>
<keyword evidence="2" id="KW-1185">Reference proteome</keyword>
<dbReference type="EMBL" id="JYDI01001516">
    <property type="protein sequence ID" value="KRY29274.1"/>
    <property type="molecule type" value="Genomic_DNA"/>
</dbReference>
<dbReference type="Proteomes" id="UP000054653">
    <property type="component" value="Unassembled WGS sequence"/>
</dbReference>
<organism evidence="1 2">
    <name type="scientific">Trichinella britovi</name>
    <name type="common">Parasitic roundworm</name>
    <dbReference type="NCBI Taxonomy" id="45882"/>
    <lineage>
        <taxon>Eukaryota</taxon>
        <taxon>Metazoa</taxon>
        <taxon>Ecdysozoa</taxon>
        <taxon>Nematoda</taxon>
        <taxon>Enoplea</taxon>
        <taxon>Dorylaimia</taxon>
        <taxon>Trichinellida</taxon>
        <taxon>Trichinellidae</taxon>
        <taxon>Trichinella</taxon>
    </lineage>
</organism>
<reference evidence="1 2" key="1">
    <citation type="submission" date="2015-01" db="EMBL/GenBank/DDBJ databases">
        <title>Evolution of Trichinella species and genotypes.</title>
        <authorList>
            <person name="Korhonen P.K."/>
            <person name="Edoardo P."/>
            <person name="Giuseppe L.R."/>
            <person name="Gasser R.B."/>
        </authorList>
    </citation>
    <scope>NUCLEOTIDE SEQUENCE [LARGE SCALE GENOMIC DNA]</scope>
    <source>
        <strain evidence="1">ISS120</strain>
    </source>
</reference>
<name>A0A0V1AX58_TRIBR</name>
<protein>
    <submittedName>
        <fullName evidence="1">Uncharacterized protein</fullName>
    </submittedName>
</protein>
<accession>A0A0V1AX58</accession>
<proteinExistence type="predicted"/>
<dbReference type="AlphaFoldDB" id="A0A0V1AX58"/>